<dbReference type="Gene3D" id="3.40.50.150">
    <property type="entry name" value="Vaccinia Virus protein VP39"/>
    <property type="match status" value="1"/>
</dbReference>
<dbReference type="PRINTS" id="PR02008">
    <property type="entry name" value="RCMTFAMILY"/>
</dbReference>
<evidence type="ECO:0000256" key="1">
    <source>
        <dbReference type="ARBA" id="ARBA00022603"/>
    </source>
</evidence>
<keyword evidence="3 5" id="KW-0949">S-adenosyl-L-methionine</keyword>
<dbReference type="EMBL" id="QNVI01000065">
    <property type="protein sequence ID" value="TDA37728.1"/>
    <property type="molecule type" value="Genomic_DNA"/>
</dbReference>
<dbReference type="Gene3D" id="2.30.130.10">
    <property type="entry name" value="PUA domain"/>
    <property type="match status" value="1"/>
</dbReference>
<comment type="function">
    <text evidence="5">S-adenosyl-L-methionine-dependent methyltransferase that specifically methylates the C5 position of cytosine 72 in several tRNAs.</text>
</comment>
<evidence type="ECO:0000256" key="5">
    <source>
        <dbReference type="HAMAP-Rule" id="MF_02237"/>
    </source>
</evidence>
<accession>A0A520KGR8</accession>
<keyword evidence="4 5" id="KW-0694">RNA-binding</keyword>
<evidence type="ECO:0000256" key="2">
    <source>
        <dbReference type="ARBA" id="ARBA00022679"/>
    </source>
</evidence>
<comment type="catalytic activity">
    <reaction evidence="5">
        <text>cytidine(72) in tRNA + S-adenosyl-L-methionine = 5-methylcytidine(72) in tRNA + S-adenosyl-L-homocysteine + H(+)</text>
        <dbReference type="Rhea" id="RHEA:61988"/>
        <dbReference type="Rhea" id="RHEA-COMP:15996"/>
        <dbReference type="Rhea" id="RHEA-COMP:15997"/>
        <dbReference type="ChEBI" id="CHEBI:15378"/>
        <dbReference type="ChEBI" id="CHEBI:57856"/>
        <dbReference type="ChEBI" id="CHEBI:59789"/>
        <dbReference type="ChEBI" id="CHEBI:74483"/>
        <dbReference type="ChEBI" id="CHEBI:82748"/>
    </reaction>
</comment>
<dbReference type="AlphaFoldDB" id="A0A520KGR8"/>
<dbReference type="InterPro" id="IPR015947">
    <property type="entry name" value="PUA-like_sf"/>
</dbReference>
<dbReference type="PROSITE" id="PS50890">
    <property type="entry name" value="PUA"/>
    <property type="match status" value="1"/>
</dbReference>
<feature type="binding site" evidence="5">
    <location>
        <position position="307"/>
    </location>
    <ligand>
        <name>S-adenosyl-L-methionine</name>
        <dbReference type="ChEBI" id="CHEBI:59789"/>
    </ligand>
</feature>
<dbReference type="PANTHER" id="PTHR22807:SF34">
    <property type="entry name" value="TRNA (CYTOSINE(72)-C(5))-METHYLTRANSFERASE NSUN6"/>
    <property type="match status" value="1"/>
</dbReference>
<dbReference type="Gene3D" id="3.30.70.1170">
    <property type="entry name" value="Sun protein, domain 3"/>
    <property type="match status" value="1"/>
</dbReference>
<reference evidence="7 9" key="2">
    <citation type="journal article" date="2019" name="Nat. Microbiol.">
        <title>Wide diversity of methane and short-chain alkane metabolisms in uncultured archaea.</title>
        <authorList>
            <person name="Borrel G."/>
            <person name="Adam P.S."/>
            <person name="McKay L.J."/>
            <person name="Chen L.X."/>
            <person name="Sierra-Garcia I.N."/>
            <person name="Sieber C.M."/>
            <person name="Letourneur Q."/>
            <person name="Ghozlane A."/>
            <person name="Andersen G.L."/>
            <person name="Li W.J."/>
            <person name="Hallam S.J."/>
            <person name="Muyzer G."/>
            <person name="de Oliveira V.M."/>
            <person name="Inskeep W.P."/>
            <person name="Banfield J.F."/>
            <person name="Gribaldo S."/>
        </authorList>
    </citation>
    <scope>NUCLEOTIDE SEQUENCE [LARGE SCALE GENOMIC DNA]</scope>
    <source>
        <strain evidence="7">Verst-YHS</strain>
    </source>
</reference>
<dbReference type="InterPro" id="IPR001678">
    <property type="entry name" value="MeTrfase_RsmB-F_NOP2_dom"/>
</dbReference>
<dbReference type="EC" id="2.1.1.-" evidence="5"/>
<feature type="binding site" evidence="5">
    <location>
        <begin position="210"/>
        <end position="216"/>
    </location>
    <ligand>
        <name>S-adenosyl-L-methionine</name>
        <dbReference type="ChEBI" id="CHEBI:59789"/>
    </ligand>
</feature>
<dbReference type="InterPro" id="IPR002478">
    <property type="entry name" value="PUA"/>
</dbReference>
<dbReference type="GO" id="GO:0000049">
    <property type="term" value="F:tRNA binding"/>
    <property type="evidence" value="ECO:0007669"/>
    <property type="project" value="UniProtKB-UniRule"/>
</dbReference>
<sequence>MSFIMVLKMGEELHYEGELFSALASIYGGRIHSILKALSRPPKEYSIRVNTLKTDVEKVMKELEEMGIECKKSPIIEEAILVEVKGPYKLERLGKLIVAKKGAAESVMLGSKLYAPGILRTEKYRIGDYVRIEDPKGHLVGRGTALIPPKIDKSKRYGIAVDVKESLYKLPPFRETQLYEKGLIREQNIPAMITSKVLEPRKGDVIVDMCAAPGGKTLHIAQIIEDCGKIYAFDISRDRINSMILEINRLGVKSVILICHDSRYIDVDFPTLKADKVLVDPPCSALGVRPKLYEESTYKKVLGCAEYQKQFMKVASKIVKKEGIIVYSTCTISLEENEKIVEYALENLGLELEEQSIKVGEGGFGFSKVQRFNPDVLEMPGFFIAKFIKVRDN</sequence>
<dbReference type="PANTHER" id="PTHR22807">
    <property type="entry name" value="NOP2 YEAST -RELATED NOL1/NOP2/FMU SUN DOMAIN-CONTAINING"/>
    <property type="match status" value="1"/>
</dbReference>
<evidence type="ECO:0000256" key="3">
    <source>
        <dbReference type="ARBA" id="ARBA00022691"/>
    </source>
</evidence>
<evidence type="ECO:0000313" key="10">
    <source>
        <dbReference type="Proteomes" id="UP000317265"/>
    </source>
</evidence>
<keyword evidence="2 5" id="KW-0808">Transferase</keyword>
<dbReference type="GO" id="GO:0001510">
    <property type="term" value="P:RNA methylation"/>
    <property type="evidence" value="ECO:0007669"/>
    <property type="project" value="InterPro"/>
</dbReference>
<dbReference type="Pfam" id="PF22458">
    <property type="entry name" value="RsmF-B_ferredox"/>
    <property type="match status" value="1"/>
</dbReference>
<comment type="similarity">
    <text evidence="5">Belongs to the class I-like SAM-binding methyltransferase superfamily. RsmB/NOP family.</text>
</comment>
<feature type="binding site" evidence="5">
    <location>
        <position position="239"/>
    </location>
    <ligand>
        <name>S-adenosyl-L-methionine</name>
        <dbReference type="ChEBI" id="CHEBI:59789"/>
    </ligand>
</feature>
<dbReference type="GO" id="GO:0016428">
    <property type="term" value="F:tRNA (cytidine-5-)-methyltransferase activity"/>
    <property type="evidence" value="ECO:0007669"/>
    <property type="project" value="UniProtKB-UniRule"/>
</dbReference>
<dbReference type="InterPro" id="IPR043699">
    <property type="entry name" value="NSUN6"/>
</dbReference>
<dbReference type="SUPFAM" id="SSF88697">
    <property type="entry name" value="PUA domain-like"/>
    <property type="match status" value="1"/>
</dbReference>
<dbReference type="Proteomes" id="UP000316080">
    <property type="component" value="Unassembled WGS sequence"/>
</dbReference>
<dbReference type="Pfam" id="PF01189">
    <property type="entry name" value="Methyltr_RsmB-F"/>
    <property type="match status" value="1"/>
</dbReference>
<comment type="caution">
    <text evidence="7">The sequence shown here is derived from an EMBL/GenBank/DDBJ whole genome shotgun (WGS) entry which is preliminary data.</text>
</comment>
<dbReference type="PROSITE" id="PS51686">
    <property type="entry name" value="SAM_MT_RSMB_NOP"/>
    <property type="match status" value="1"/>
</dbReference>
<dbReference type="InterPro" id="IPR023267">
    <property type="entry name" value="RCMT"/>
</dbReference>
<dbReference type="Pfam" id="PF01472">
    <property type="entry name" value="PUA"/>
    <property type="match status" value="1"/>
</dbReference>
<evidence type="ECO:0000313" key="7">
    <source>
        <dbReference type="EMBL" id="RZN57419.1"/>
    </source>
</evidence>
<evidence type="ECO:0000313" key="9">
    <source>
        <dbReference type="Proteomes" id="UP000316080"/>
    </source>
</evidence>
<organism evidence="7 9">
    <name type="scientific">Thermoproteota archaeon</name>
    <dbReference type="NCBI Taxonomy" id="2056631"/>
    <lineage>
        <taxon>Archaea</taxon>
        <taxon>Thermoproteota</taxon>
    </lineage>
</organism>
<dbReference type="EMBL" id="RXIH01000007">
    <property type="protein sequence ID" value="RZN57419.1"/>
    <property type="molecule type" value="Genomic_DNA"/>
</dbReference>
<evidence type="ECO:0000313" key="8">
    <source>
        <dbReference type="EMBL" id="TDA37728.1"/>
    </source>
</evidence>
<dbReference type="InterPro" id="IPR049560">
    <property type="entry name" value="MeTrfase_RsmB-F_NOP2_cat"/>
</dbReference>
<dbReference type="SMART" id="SM00359">
    <property type="entry name" value="PUA"/>
    <property type="match status" value="1"/>
</dbReference>
<gene>
    <name evidence="8" type="ORF">DSO09_06440</name>
    <name evidence="7" type="ORF">EF809_00955</name>
</gene>
<evidence type="ECO:0000256" key="4">
    <source>
        <dbReference type="ARBA" id="ARBA00022884"/>
    </source>
</evidence>
<evidence type="ECO:0000259" key="6">
    <source>
        <dbReference type="PROSITE" id="PS51686"/>
    </source>
</evidence>
<reference evidence="8 10" key="1">
    <citation type="journal article" date="2019" name="Nat. Microbiol.">
        <title>Expanding anaerobic alkane metabolism in the domain of Archaea.</title>
        <authorList>
            <person name="Wang Y."/>
            <person name="Wegener G."/>
            <person name="Hou J."/>
            <person name="Wang F."/>
            <person name="Xiao X."/>
        </authorList>
    </citation>
    <scope>NUCLEOTIDE SEQUENCE [LARGE SCALE GENOMIC DNA]</scope>
    <source>
        <strain evidence="8">WYZ-LMO11</strain>
    </source>
</reference>
<feature type="binding site" evidence="5">
    <location>
        <position position="234"/>
    </location>
    <ligand>
        <name>S-adenosyl-L-methionine</name>
        <dbReference type="ChEBI" id="CHEBI:59789"/>
    </ligand>
</feature>
<dbReference type="CDD" id="cd07953">
    <property type="entry name" value="PUA"/>
    <property type="match status" value="1"/>
</dbReference>
<feature type="active site" description="Nucleophile" evidence="5">
    <location>
        <position position="330"/>
    </location>
</feature>
<dbReference type="GO" id="GO:0006400">
    <property type="term" value="P:tRNA modification"/>
    <property type="evidence" value="ECO:0007669"/>
    <property type="project" value="UniProtKB-UniRule"/>
</dbReference>
<protein>
    <recommendedName>
        <fullName evidence="5">tRNA (cytosine(72)-C(5))-methyltransferase</fullName>
        <shortName evidence="5">tRNA:m(5)C72 MTase</shortName>
        <ecNumber evidence="5">2.1.1.-</ecNumber>
    </recommendedName>
</protein>
<keyword evidence="1 5" id="KW-0489">Methyltransferase</keyword>
<feature type="binding site" evidence="5">
    <location>
        <position position="261"/>
    </location>
    <ligand>
        <name>S-adenosyl-L-methionine</name>
        <dbReference type="ChEBI" id="CHEBI:59789"/>
    </ligand>
</feature>
<dbReference type="Proteomes" id="UP000317265">
    <property type="component" value="Unassembled WGS sequence"/>
</dbReference>
<dbReference type="HAMAP" id="MF_02237">
    <property type="entry name" value="NSUN6"/>
    <property type="match status" value="1"/>
</dbReference>
<dbReference type="InterPro" id="IPR054728">
    <property type="entry name" value="RsmB-like_ferredoxin"/>
</dbReference>
<feature type="binding site" evidence="5">
    <location>
        <position position="280"/>
    </location>
    <ligand>
        <name>S-adenosyl-L-methionine</name>
        <dbReference type="ChEBI" id="CHEBI:59789"/>
    </ligand>
</feature>
<proteinExistence type="inferred from homology"/>
<name>A0A520KGR8_9CREN</name>
<dbReference type="InterPro" id="IPR036974">
    <property type="entry name" value="PUA_sf"/>
</dbReference>
<feature type="domain" description="SAM-dependent MTase RsmB/NOP-type" evidence="6">
    <location>
        <begin position="118"/>
        <end position="390"/>
    </location>
</feature>
<dbReference type="SUPFAM" id="SSF53335">
    <property type="entry name" value="S-adenosyl-L-methionine-dependent methyltransferases"/>
    <property type="match status" value="1"/>
</dbReference>
<dbReference type="InterPro" id="IPR029063">
    <property type="entry name" value="SAM-dependent_MTases_sf"/>
</dbReference>